<evidence type="ECO:0000313" key="17">
    <source>
        <dbReference type="EMBL" id="UNP31368.1"/>
    </source>
</evidence>
<dbReference type="EC" id="3.6.1.31" evidence="15"/>
<evidence type="ECO:0000313" key="18">
    <source>
        <dbReference type="Proteomes" id="UP000829194"/>
    </source>
</evidence>
<name>A0ABY3XI81_9GAMM</name>
<evidence type="ECO:0000256" key="14">
    <source>
        <dbReference type="ARBA" id="ARBA00023268"/>
    </source>
</evidence>
<dbReference type="NCBIfam" id="NF002747">
    <property type="entry name" value="PRK02759.1"/>
    <property type="match status" value="1"/>
</dbReference>
<organism evidence="17 18">
    <name type="scientific">Lysobacter gummosus</name>
    <dbReference type="NCBI Taxonomy" id="262324"/>
    <lineage>
        <taxon>Bacteria</taxon>
        <taxon>Pseudomonadati</taxon>
        <taxon>Pseudomonadota</taxon>
        <taxon>Gammaproteobacteria</taxon>
        <taxon>Lysobacterales</taxon>
        <taxon>Lysobacteraceae</taxon>
        <taxon>Lysobacter</taxon>
    </lineage>
</organism>
<dbReference type="Gene3D" id="3.10.20.810">
    <property type="entry name" value="Phosphoribosyl-AMP cyclohydrolase"/>
    <property type="match status" value="1"/>
</dbReference>
<proteinExistence type="inferred from homology"/>
<comment type="similarity">
    <text evidence="7 15">In the N-terminal section; belongs to the PRA-CH family.</text>
</comment>
<dbReference type="Gene3D" id="1.10.287.1080">
    <property type="entry name" value="MazG-like"/>
    <property type="match status" value="1"/>
</dbReference>
<dbReference type="CDD" id="cd11534">
    <property type="entry name" value="NTP-PPase_HisIE_like"/>
    <property type="match status" value="1"/>
</dbReference>
<dbReference type="NCBIfam" id="NF000768">
    <property type="entry name" value="PRK00051.1"/>
    <property type="match status" value="1"/>
</dbReference>
<dbReference type="SUPFAM" id="SSF101386">
    <property type="entry name" value="all-alpha NTP pyrophosphatases"/>
    <property type="match status" value="1"/>
</dbReference>
<evidence type="ECO:0000256" key="2">
    <source>
        <dbReference type="ARBA" id="ARBA00001460"/>
    </source>
</evidence>
<evidence type="ECO:0000256" key="4">
    <source>
        <dbReference type="ARBA" id="ARBA00005169"/>
    </source>
</evidence>
<evidence type="ECO:0000256" key="10">
    <source>
        <dbReference type="ARBA" id="ARBA00022741"/>
    </source>
</evidence>
<evidence type="ECO:0000256" key="11">
    <source>
        <dbReference type="ARBA" id="ARBA00022801"/>
    </source>
</evidence>
<comment type="pathway">
    <text evidence="5 15">Amino-acid biosynthesis; L-histidine biosynthesis; L-histidine from 5-phospho-alpha-D-ribose 1-diphosphate: step 2/9.</text>
</comment>
<dbReference type="GO" id="GO:0004635">
    <property type="term" value="F:phosphoribosyl-AMP cyclohydrolase activity"/>
    <property type="evidence" value="ECO:0007669"/>
    <property type="project" value="UniProtKB-EC"/>
</dbReference>
<accession>A0ABY3XI81</accession>
<keyword evidence="11 15" id="KW-0378">Hydrolase</keyword>
<evidence type="ECO:0000259" key="16">
    <source>
        <dbReference type="Pfam" id="PF01502"/>
    </source>
</evidence>
<dbReference type="InterPro" id="IPR023019">
    <property type="entry name" value="His_synth_HisIE"/>
</dbReference>
<keyword evidence="10 15" id="KW-0547">Nucleotide-binding</keyword>
<keyword evidence="8 15" id="KW-0963">Cytoplasm</keyword>
<dbReference type="SUPFAM" id="SSF141734">
    <property type="entry name" value="HisI-like"/>
    <property type="match status" value="1"/>
</dbReference>
<evidence type="ECO:0000256" key="3">
    <source>
        <dbReference type="ARBA" id="ARBA00004496"/>
    </source>
</evidence>
<keyword evidence="13 15" id="KW-0368">Histidine biosynthesis</keyword>
<dbReference type="HAMAP" id="MF_01019">
    <property type="entry name" value="HisIE"/>
    <property type="match status" value="1"/>
</dbReference>
<dbReference type="EMBL" id="CP093547">
    <property type="protein sequence ID" value="UNP31368.1"/>
    <property type="molecule type" value="Genomic_DNA"/>
</dbReference>
<evidence type="ECO:0000256" key="1">
    <source>
        <dbReference type="ARBA" id="ARBA00000024"/>
    </source>
</evidence>
<evidence type="ECO:0000256" key="7">
    <source>
        <dbReference type="ARBA" id="ARBA00008299"/>
    </source>
</evidence>
<dbReference type="Pfam" id="PF01503">
    <property type="entry name" value="PRA-PH"/>
    <property type="match status" value="1"/>
</dbReference>
<evidence type="ECO:0000256" key="12">
    <source>
        <dbReference type="ARBA" id="ARBA00022840"/>
    </source>
</evidence>
<gene>
    <name evidence="15 17" type="primary">hisIE</name>
    <name evidence="15" type="synonym">hisI</name>
    <name evidence="17" type="ORF">MOV92_09075</name>
</gene>
<keyword evidence="9 15" id="KW-0028">Amino-acid biosynthesis</keyword>
<dbReference type="Pfam" id="PF01502">
    <property type="entry name" value="PRA-CH"/>
    <property type="match status" value="1"/>
</dbReference>
<comment type="catalytic activity">
    <reaction evidence="1 15">
        <text>1-(5-phospho-beta-D-ribosyl)-5'-AMP + H2O = 1-(5-phospho-beta-D-ribosyl)-5-[(5-phospho-beta-D-ribosylamino)methylideneamino]imidazole-4-carboxamide</text>
        <dbReference type="Rhea" id="RHEA:20049"/>
        <dbReference type="ChEBI" id="CHEBI:15377"/>
        <dbReference type="ChEBI" id="CHEBI:58435"/>
        <dbReference type="ChEBI" id="CHEBI:59457"/>
        <dbReference type="EC" id="3.5.4.19"/>
    </reaction>
</comment>
<reference evidence="17 18" key="1">
    <citation type="submission" date="2022-03" db="EMBL/GenBank/DDBJ databases">
        <title>Complete genome sequence of Lysobacter capsici VKM B-2533 and Lysobacter gummosus 10.1.1, promising sources of lytic agents.</title>
        <authorList>
            <person name="Tarlachkov S.V."/>
            <person name="Kudryakova I.V."/>
            <person name="Afoshin A.S."/>
            <person name="Leontyevskaya E.A."/>
            <person name="Leontyevskaya N.V."/>
        </authorList>
    </citation>
    <scope>NUCLEOTIDE SEQUENCE [LARGE SCALE GENOMIC DNA]</scope>
    <source>
        <strain evidence="17 18">10.1.1</strain>
    </source>
</reference>
<dbReference type="InterPro" id="IPR038019">
    <property type="entry name" value="PRib_AMP_CycHydrolase_sf"/>
</dbReference>
<sequence>MSALTPQQIDALDWDKQLGLIPAVVQDASTLRVLMLGYMDRAALQATLDSGHVTFFSRSKQRLWTKGETSGNFLDLVSMETDCDRDTLLVRAQPHGPTCHLGRESCFPNAPGHPGDALSFLVELDDLVKQRERERPAGSYTTHLFDKGVRSIAQKVGEEGVETALAAVVQDDAALCGEAADLLFHLQVLLRARGLSLGDAVAVLRARHGQPHRGHAPSE</sequence>
<dbReference type="Proteomes" id="UP000829194">
    <property type="component" value="Chromosome"/>
</dbReference>
<dbReference type="PANTHER" id="PTHR42945">
    <property type="entry name" value="HISTIDINE BIOSYNTHESIS BIFUNCTIONAL PROTEIN"/>
    <property type="match status" value="1"/>
</dbReference>
<feature type="region of interest" description="Phosphoribosyl-AMP cyclohydrolase" evidence="15">
    <location>
        <begin position="1"/>
        <end position="120"/>
    </location>
</feature>
<dbReference type="GO" id="GO:0004636">
    <property type="term" value="F:phosphoribosyl-ATP diphosphatase activity"/>
    <property type="evidence" value="ECO:0007669"/>
    <property type="project" value="UniProtKB-EC"/>
</dbReference>
<feature type="domain" description="Phosphoribosyl-AMP cyclohydrolase" evidence="16">
    <location>
        <begin position="35"/>
        <end position="107"/>
    </location>
</feature>
<evidence type="ECO:0000256" key="15">
    <source>
        <dbReference type="HAMAP-Rule" id="MF_01019"/>
    </source>
</evidence>
<evidence type="ECO:0000256" key="6">
    <source>
        <dbReference type="ARBA" id="ARBA00007731"/>
    </source>
</evidence>
<feature type="region of interest" description="Phosphoribosyl-ATP pyrophosphohydrolase" evidence="15">
    <location>
        <begin position="121"/>
        <end position="219"/>
    </location>
</feature>
<dbReference type="InterPro" id="IPR008179">
    <property type="entry name" value="HisE"/>
</dbReference>
<comment type="catalytic activity">
    <reaction evidence="2 15">
        <text>1-(5-phospho-beta-D-ribosyl)-ATP + H2O = 1-(5-phospho-beta-D-ribosyl)-5'-AMP + diphosphate + H(+)</text>
        <dbReference type="Rhea" id="RHEA:22828"/>
        <dbReference type="ChEBI" id="CHEBI:15377"/>
        <dbReference type="ChEBI" id="CHEBI:15378"/>
        <dbReference type="ChEBI" id="CHEBI:33019"/>
        <dbReference type="ChEBI" id="CHEBI:59457"/>
        <dbReference type="ChEBI" id="CHEBI:73183"/>
        <dbReference type="EC" id="3.6.1.31"/>
    </reaction>
</comment>
<evidence type="ECO:0000256" key="5">
    <source>
        <dbReference type="ARBA" id="ARBA00005204"/>
    </source>
</evidence>
<keyword evidence="14 15" id="KW-0511">Multifunctional enzyme</keyword>
<keyword evidence="12 15" id="KW-0067">ATP-binding</keyword>
<dbReference type="EC" id="3.5.4.19" evidence="15"/>
<evidence type="ECO:0000256" key="9">
    <source>
        <dbReference type="ARBA" id="ARBA00022605"/>
    </source>
</evidence>
<dbReference type="HAMAP" id="MF_01020">
    <property type="entry name" value="HisE"/>
    <property type="match status" value="1"/>
</dbReference>
<protein>
    <recommendedName>
        <fullName evidence="15">Histidine biosynthesis bifunctional protein HisIE</fullName>
    </recommendedName>
    <domain>
        <recommendedName>
            <fullName evidence="15">Phosphoribosyl-AMP cyclohydrolase</fullName>
            <shortName evidence="15">PRA-CH</shortName>
            <ecNumber evidence="15">3.5.4.19</ecNumber>
        </recommendedName>
    </domain>
    <domain>
        <recommendedName>
            <fullName evidence="15">Phosphoribosyl-ATP pyrophosphatase</fullName>
            <shortName evidence="15">PRA-PH</shortName>
            <ecNumber evidence="15">3.6.1.31</ecNumber>
        </recommendedName>
    </domain>
</protein>
<comment type="pathway">
    <text evidence="4 15">Amino-acid biosynthesis; L-histidine biosynthesis; L-histidine from 5-phospho-alpha-D-ribose 1-diphosphate: step 3/9.</text>
</comment>
<dbReference type="InterPro" id="IPR002496">
    <property type="entry name" value="PRib_AMP_CycHydrolase_dom"/>
</dbReference>
<evidence type="ECO:0000256" key="13">
    <source>
        <dbReference type="ARBA" id="ARBA00023102"/>
    </source>
</evidence>
<comment type="similarity">
    <text evidence="6 15">In the C-terminal section; belongs to the PRA-PH family.</text>
</comment>
<evidence type="ECO:0000256" key="8">
    <source>
        <dbReference type="ARBA" id="ARBA00022490"/>
    </source>
</evidence>
<dbReference type="RefSeq" id="WP_057942515.1">
    <property type="nucleotide sequence ID" value="NZ_CP011131.1"/>
</dbReference>
<dbReference type="NCBIfam" id="TIGR03188">
    <property type="entry name" value="histidine_hisI"/>
    <property type="match status" value="1"/>
</dbReference>
<dbReference type="PANTHER" id="PTHR42945:SF9">
    <property type="entry name" value="HISTIDINE BIOSYNTHESIS BIFUNCTIONAL PROTEIN HISIE"/>
    <property type="match status" value="1"/>
</dbReference>
<dbReference type="InterPro" id="IPR021130">
    <property type="entry name" value="PRib-ATP_PPHydrolase-like"/>
</dbReference>
<comment type="subcellular location">
    <subcellularLocation>
        <location evidence="3 15">Cytoplasm</location>
    </subcellularLocation>
</comment>
<keyword evidence="18" id="KW-1185">Reference proteome</keyword>